<dbReference type="PROSITE" id="PS50030">
    <property type="entry name" value="UBA"/>
    <property type="match status" value="1"/>
</dbReference>
<dbReference type="CDD" id="cd01805">
    <property type="entry name" value="Ubl_Rad23"/>
    <property type="match status" value="1"/>
</dbReference>
<evidence type="ECO:0000256" key="1">
    <source>
        <dbReference type="RuleBase" id="RU367049"/>
    </source>
</evidence>
<protein>
    <recommendedName>
        <fullName evidence="1">Ubiquitin receptor RAD23</fullName>
    </recommendedName>
    <alternativeName>
        <fullName evidence="1">DNA repair protein RAD23</fullName>
    </alternativeName>
</protein>
<evidence type="ECO:0000259" key="4">
    <source>
        <dbReference type="PROSITE" id="PS50053"/>
    </source>
</evidence>
<proteinExistence type="inferred from homology"/>
<dbReference type="SUPFAM" id="SSF101238">
    <property type="entry name" value="XPC-binding domain"/>
    <property type="match status" value="1"/>
</dbReference>
<dbReference type="GO" id="GO:0006289">
    <property type="term" value="P:nucleotide-excision repair"/>
    <property type="evidence" value="ECO:0007669"/>
    <property type="project" value="UniProtKB-UniRule"/>
</dbReference>
<evidence type="ECO:0000313" key="6">
    <source>
        <dbReference type="RefSeq" id="XP_018444313.1"/>
    </source>
</evidence>
<keyword evidence="1" id="KW-0539">Nucleus</keyword>
<dbReference type="Pfam" id="PF00240">
    <property type="entry name" value="ubiquitin"/>
    <property type="match status" value="1"/>
</dbReference>
<feature type="domain" description="UBA" evidence="3">
    <location>
        <begin position="246"/>
        <end position="286"/>
    </location>
</feature>
<accession>A0A6J0K9P3</accession>
<dbReference type="InterPro" id="IPR000626">
    <property type="entry name" value="Ubiquitin-like_dom"/>
</dbReference>
<dbReference type="PRINTS" id="PR01839">
    <property type="entry name" value="RAD23PROTEIN"/>
</dbReference>
<dbReference type="Gene3D" id="1.10.8.10">
    <property type="entry name" value="DNA helicase RuvA subunit, C-terminal domain"/>
    <property type="match status" value="1"/>
</dbReference>
<dbReference type="InterPro" id="IPR004806">
    <property type="entry name" value="Rad23"/>
</dbReference>
<dbReference type="GO" id="GO:0070628">
    <property type="term" value="F:proteasome binding"/>
    <property type="evidence" value="ECO:0007669"/>
    <property type="project" value="TreeGrafter"/>
</dbReference>
<gene>
    <name evidence="6" type="primary">LOC108816241</name>
</gene>
<dbReference type="GO" id="GO:0005654">
    <property type="term" value="C:nucleoplasm"/>
    <property type="evidence" value="ECO:0007669"/>
    <property type="project" value="TreeGrafter"/>
</dbReference>
<comment type="function">
    <text evidence="1">Multiubiquitin chain receptor involved in modulation of proteasomal degradation. Involved in nucleotide excision repair.</text>
</comment>
<evidence type="ECO:0000256" key="2">
    <source>
        <dbReference type="SAM" id="MobiDB-lite"/>
    </source>
</evidence>
<comment type="similarity">
    <text evidence="1">Belongs to the RAD23 family.</text>
</comment>
<feature type="domain" description="Ubiquitin-like" evidence="4">
    <location>
        <begin position="1"/>
        <end position="70"/>
    </location>
</feature>
<dbReference type="GO" id="GO:0005829">
    <property type="term" value="C:cytosol"/>
    <property type="evidence" value="ECO:0007669"/>
    <property type="project" value="TreeGrafter"/>
</dbReference>
<dbReference type="CDD" id="cd14281">
    <property type="entry name" value="UBA2_Rad23_like"/>
    <property type="match status" value="1"/>
</dbReference>
<dbReference type="Proteomes" id="UP000504610">
    <property type="component" value="Chromosome 7"/>
</dbReference>
<dbReference type="SMART" id="SM00213">
    <property type="entry name" value="UBQ"/>
    <property type="match status" value="1"/>
</dbReference>
<dbReference type="KEGG" id="rsz:108816241"/>
<reference evidence="6" key="2">
    <citation type="submission" date="2025-08" db="UniProtKB">
        <authorList>
            <consortium name="RefSeq"/>
        </authorList>
    </citation>
    <scope>IDENTIFICATION</scope>
    <source>
        <tissue evidence="6">Leaf</tissue>
    </source>
</reference>
<dbReference type="SUPFAM" id="SSF46934">
    <property type="entry name" value="UBA-like"/>
    <property type="match status" value="1"/>
</dbReference>
<keyword evidence="1" id="KW-0234">DNA repair</keyword>
<dbReference type="OrthoDB" id="419317at2759"/>
<evidence type="ECO:0000259" key="3">
    <source>
        <dbReference type="PROSITE" id="PS50030"/>
    </source>
</evidence>
<dbReference type="Pfam" id="PF00627">
    <property type="entry name" value="UBA"/>
    <property type="match status" value="1"/>
</dbReference>
<dbReference type="InterPro" id="IPR036353">
    <property type="entry name" value="XPC-bd_sf"/>
</dbReference>
<keyword evidence="6" id="KW-0675">Receptor</keyword>
<keyword evidence="5" id="KW-1185">Reference proteome</keyword>
<dbReference type="GO" id="GO:0043161">
    <property type="term" value="P:proteasome-mediated ubiquitin-dependent protein catabolic process"/>
    <property type="evidence" value="ECO:0007669"/>
    <property type="project" value="UniProtKB-UniRule"/>
</dbReference>
<comment type="subcellular location">
    <subcellularLocation>
        <location evidence="1">Nucleus</location>
    </subcellularLocation>
    <subcellularLocation>
        <location evidence="1">Cytoplasm</location>
    </subcellularLocation>
</comment>
<dbReference type="SUPFAM" id="SSF54236">
    <property type="entry name" value="Ubiquitin-like"/>
    <property type="match status" value="1"/>
</dbReference>
<sequence length="287" mass="32456">MKIFVRTLKGARFEIQVEPEDSVADVKKKIETVLGVTAAEQLLIHKGKVLKDETTVEANNVSEKSIIGVMKSNTQQILQMAGSRALSREEIVNAPYFEFNDIDKALGYISFEELPVQIEDHFKTEDQTHEERETRPSVADLERALDFSRYTEQYEDLRDMAQSNPSIGKDYVERLEQYNPELFRFIRDNKADFLCLLLERGAGGNEVEQPPEELQADKTNKPNNGEGDGGNLVGESKETEVEVATPEDYELIERLEAMGFERGDAEVAYFSCNKNVQEAANHLLGDN</sequence>
<dbReference type="RefSeq" id="XP_018444313.1">
    <property type="nucleotide sequence ID" value="XM_018588811.2"/>
</dbReference>
<keyword evidence="1" id="KW-0227">DNA damage</keyword>
<dbReference type="InterPro" id="IPR029071">
    <property type="entry name" value="Ubiquitin-like_domsf"/>
</dbReference>
<dbReference type="InterPro" id="IPR015360">
    <property type="entry name" value="XPC-bd"/>
</dbReference>
<dbReference type="GO" id="GO:0043130">
    <property type="term" value="F:ubiquitin binding"/>
    <property type="evidence" value="ECO:0007669"/>
    <property type="project" value="UniProtKB-UniRule"/>
</dbReference>
<feature type="region of interest" description="Disordered" evidence="2">
    <location>
        <begin position="204"/>
        <end position="248"/>
    </location>
</feature>
<organism evidence="5 6">
    <name type="scientific">Raphanus sativus</name>
    <name type="common">Radish</name>
    <name type="synonym">Raphanus raphanistrum var. sativus</name>
    <dbReference type="NCBI Taxonomy" id="3726"/>
    <lineage>
        <taxon>Eukaryota</taxon>
        <taxon>Viridiplantae</taxon>
        <taxon>Streptophyta</taxon>
        <taxon>Embryophyta</taxon>
        <taxon>Tracheophyta</taxon>
        <taxon>Spermatophyta</taxon>
        <taxon>Magnoliopsida</taxon>
        <taxon>eudicotyledons</taxon>
        <taxon>Gunneridae</taxon>
        <taxon>Pentapetalae</taxon>
        <taxon>rosids</taxon>
        <taxon>malvids</taxon>
        <taxon>Brassicales</taxon>
        <taxon>Brassicaceae</taxon>
        <taxon>Brassiceae</taxon>
        <taxon>Raphanus</taxon>
    </lineage>
</organism>
<dbReference type="InterPro" id="IPR015940">
    <property type="entry name" value="UBA"/>
</dbReference>
<dbReference type="GO" id="GO:0003684">
    <property type="term" value="F:damaged DNA binding"/>
    <property type="evidence" value="ECO:0007669"/>
    <property type="project" value="UniProtKB-UniRule"/>
</dbReference>
<name>A0A6J0K9P3_RAPSA</name>
<dbReference type="SMART" id="SM00165">
    <property type="entry name" value="UBA"/>
    <property type="match status" value="1"/>
</dbReference>
<dbReference type="Gene3D" id="1.10.10.540">
    <property type="entry name" value="XPC-binding domain"/>
    <property type="match status" value="1"/>
</dbReference>
<keyword evidence="1" id="KW-0963">Cytoplasm</keyword>
<dbReference type="InterPro" id="IPR009060">
    <property type="entry name" value="UBA-like_sf"/>
</dbReference>
<dbReference type="PANTHER" id="PTHR10621">
    <property type="entry name" value="UV EXCISION REPAIR PROTEIN RAD23"/>
    <property type="match status" value="1"/>
</dbReference>
<evidence type="ECO:0000313" key="5">
    <source>
        <dbReference type="Proteomes" id="UP000504610"/>
    </source>
</evidence>
<dbReference type="PROSITE" id="PS50053">
    <property type="entry name" value="UBIQUITIN_2"/>
    <property type="match status" value="1"/>
</dbReference>
<dbReference type="GeneID" id="108816241"/>
<dbReference type="GO" id="GO:0031593">
    <property type="term" value="F:polyubiquitin modification-dependent protein binding"/>
    <property type="evidence" value="ECO:0007669"/>
    <property type="project" value="UniProtKB-UniRule"/>
</dbReference>
<dbReference type="PANTHER" id="PTHR10621:SF35">
    <property type="entry name" value="UBIQUITIN RECEPTOR RAD23C"/>
    <property type="match status" value="1"/>
</dbReference>
<dbReference type="AlphaFoldDB" id="A0A6J0K9P3"/>
<dbReference type="Gene3D" id="3.10.20.90">
    <property type="entry name" value="Phosphatidylinositol 3-kinase Catalytic Subunit, Chain A, domain 1"/>
    <property type="match status" value="1"/>
</dbReference>
<reference evidence="5" key="1">
    <citation type="journal article" date="2019" name="Database">
        <title>The radish genome database (RadishGD): an integrated information resource for radish genomics.</title>
        <authorList>
            <person name="Yu H.J."/>
            <person name="Baek S."/>
            <person name="Lee Y.J."/>
            <person name="Cho A."/>
            <person name="Mun J.H."/>
        </authorList>
    </citation>
    <scope>NUCLEOTIDE SEQUENCE [LARGE SCALE GENOMIC DNA]</scope>
    <source>
        <strain evidence="5">cv. WK10039</strain>
    </source>
</reference>
<dbReference type="Pfam" id="PF09280">
    <property type="entry name" value="XPC-binding"/>
    <property type="match status" value="1"/>
</dbReference>